<sequence length="490" mass="50535">MAEIAVPGEVLGDRYRLERPLDAGGMAIVWRAADTVLDRAVAVKVPKRGWPERHTKRLRQEAKAAAGLNHPNITGVHDYGEHGGVPYVVMELLDGETLAARLSRGPLPWDEAAATCARVADALSAAHASGIVHRDIKPANVFLTSVGVKVLDFGIAFTGPSASGAPVLGTPAYIAPELLDGTPPSPAADVYSLGVVLQESLTGASAADAPTLPPDVPGEVAALCLRCLNPDPEARPTAPEAARVLAEAAGVQLVAPPAPATGVSDARGSAAPPENPTRILDDPLPEDDRLPQGTRPSHDERTQPGDPLPDGVPSPQEARGDSPHGGRGLRGTVGRAAARRPLAVAGAAAGAAAVVAVLLAALSPDSSRDATAPPEASPEPTTAAAPVCAVDYRIDGTWPEGFQATVRITNLGDAEIDGWELGFEFPDGQAVTQLWNGSRSQDGASVTVRAADWNRSIPPSGSAEFGFLGRQDGANGSPSRFTLNGRECRS</sequence>
<dbReference type="PROSITE" id="PS50011">
    <property type="entry name" value="PROTEIN_KINASE_DOM"/>
    <property type="match status" value="1"/>
</dbReference>
<dbReference type="Gene3D" id="1.10.510.10">
    <property type="entry name" value="Transferase(Phosphotransferase) domain 1"/>
    <property type="match status" value="1"/>
</dbReference>
<evidence type="ECO:0000256" key="6">
    <source>
        <dbReference type="ARBA" id="ARBA00022801"/>
    </source>
</evidence>
<dbReference type="Gene3D" id="3.30.200.20">
    <property type="entry name" value="Phosphorylase Kinase, domain 1"/>
    <property type="match status" value="1"/>
</dbReference>
<dbReference type="PROSITE" id="PS00561">
    <property type="entry name" value="CBM2_A"/>
    <property type="match status" value="1"/>
</dbReference>
<accession>A0A543ICE8</accession>
<evidence type="ECO:0000256" key="2">
    <source>
        <dbReference type="ARBA" id="ARBA00022527"/>
    </source>
</evidence>
<name>A0A543ICE8_9ACTN</name>
<feature type="region of interest" description="Disordered" evidence="10">
    <location>
        <begin position="256"/>
        <end position="331"/>
    </location>
</feature>
<dbReference type="InterPro" id="IPR008271">
    <property type="entry name" value="Ser/Thr_kinase_AS"/>
</dbReference>
<dbReference type="GO" id="GO:0030247">
    <property type="term" value="F:polysaccharide binding"/>
    <property type="evidence" value="ECO:0007669"/>
    <property type="project" value="UniProtKB-UniRule"/>
</dbReference>
<feature type="compositionally biased region" description="Basic and acidic residues" evidence="10">
    <location>
        <begin position="286"/>
        <end position="303"/>
    </location>
</feature>
<keyword evidence="2" id="KW-0723">Serine/threonine-protein kinase</keyword>
<dbReference type="EMBL" id="VFPO01000001">
    <property type="protein sequence ID" value="TQM68266.1"/>
    <property type="molecule type" value="Genomic_DNA"/>
</dbReference>
<dbReference type="CDD" id="cd14014">
    <property type="entry name" value="STKc_PknB_like"/>
    <property type="match status" value="1"/>
</dbReference>
<dbReference type="SMART" id="SM00637">
    <property type="entry name" value="CBD_II"/>
    <property type="match status" value="1"/>
</dbReference>
<dbReference type="Pfam" id="PF00069">
    <property type="entry name" value="Pkinase"/>
    <property type="match status" value="1"/>
</dbReference>
<keyword evidence="9" id="KW-0119">Carbohydrate metabolism</keyword>
<feature type="region of interest" description="Disordered" evidence="10">
    <location>
        <begin position="365"/>
        <end position="384"/>
    </location>
</feature>
<dbReference type="GO" id="GO:0005524">
    <property type="term" value="F:ATP binding"/>
    <property type="evidence" value="ECO:0007669"/>
    <property type="project" value="UniProtKB-KW"/>
</dbReference>
<evidence type="ECO:0000256" key="10">
    <source>
        <dbReference type="SAM" id="MobiDB-lite"/>
    </source>
</evidence>
<proteinExistence type="predicted"/>
<keyword evidence="4" id="KW-0547">Nucleotide-binding</keyword>
<dbReference type="InterPro" id="IPR012291">
    <property type="entry name" value="CBM2_carb-bd_dom_sf"/>
</dbReference>
<dbReference type="Proteomes" id="UP000316706">
    <property type="component" value="Unassembled WGS sequence"/>
</dbReference>
<dbReference type="GO" id="GO:0004553">
    <property type="term" value="F:hydrolase activity, hydrolyzing O-glycosyl compounds"/>
    <property type="evidence" value="ECO:0007669"/>
    <property type="project" value="InterPro"/>
</dbReference>
<organism evidence="13 14">
    <name type="scientific">Actinomadura hallensis</name>
    <dbReference type="NCBI Taxonomy" id="337895"/>
    <lineage>
        <taxon>Bacteria</taxon>
        <taxon>Bacillati</taxon>
        <taxon>Actinomycetota</taxon>
        <taxon>Actinomycetes</taxon>
        <taxon>Streptosporangiales</taxon>
        <taxon>Thermomonosporaceae</taxon>
        <taxon>Actinomadura</taxon>
    </lineage>
</organism>
<dbReference type="PROSITE" id="PS51173">
    <property type="entry name" value="CBM2"/>
    <property type="match status" value="1"/>
</dbReference>
<evidence type="ECO:0000259" key="12">
    <source>
        <dbReference type="PROSITE" id="PS51173"/>
    </source>
</evidence>
<evidence type="ECO:0000256" key="3">
    <source>
        <dbReference type="ARBA" id="ARBA00022679"/>
    </source>
</evidence>
<evidence type="ECO:0000259" key="11">
    <source>
        <dbReference type="PROSITE" id="PS50011"/>
    </source>
</evidence>
<keyword evidence="7" id="KW-0067">ATP-binding</keyword>
<evidence type="ECO:0000256" key="5">
    <source>
        <dbReference type="ARBA" id="ARBA00022777"/>
    </source>
</evidence>
<keyword evidence="5 13" id="KW-0418">Kinase</keyword>
<dbReference type="Pfam" id="PF00553">
    <property type="entry name" value="CBM_2"/>
    <property type="match status" value="1"/>
</dbReference>
<gene>
    <name evidence="13" type="ORF">FHX41_1909</name>
</gene>
<dbReference type="RefSeq" id="WP_185758742.1">
    <property type="nucleotide sequence ID" value="NZ_VFPO01000001.1"/>
</dbReference>
<feature type="domain" description="Protein kinase" evidence="11">
    <location>
        <begin position="15"/>
        <end position="254"/>
    </location>
</feature>
<dbReference type="InterPro" id="IPR008965">
    <property type="entry name" value="CBM2/CBM3_carb-bd_dom_sf"/>
</dbReference>
<evidence type="ECO:0000256" key="7">
    <source>
        <dbReference type="ARBA" id="ARBA00022840"/>
    </source>
</evidence>
<dbReference type="EC" id="2.7.11.1" evidence="1"/>
<evidence type="ECO:0000313" key="13">
    <source>
        <dbReference type="EMBL" id="TQM68266.1"/>
    </source>
</evidence>
<protein>
    <recommendedName>
        <fullName evidence="1">non-specific serine/threonine protein kinase</fullName>
        <ecNumber evidence="1">2.7.11.1</ecNumber>
    </recommendedName>
</protein>
<dbReference type="PROSITE" id="PS00108">
    <property type="entry name" value="PROTEIN_KINASE_ST"/>
    <property type="match status" value="1"/>
</dbReference>
<reference evidence="13 14" key="1">
    <citation type="submission" date="2019-06" db="EMBL/GenBank/DDBJ databases">
        <title>Sequencing the genomes of 1000 actinobacteria strains.</title>
        <authorList>
            <person name="Klenk H.-P."/>
        </authorList>
    </citation>
    <scope>NUCLEOTIDE SEQUENCE [LARGE SCALE GENOMIC DNA]</scope>
    <source>
        <strain evidence="13 14">DSM 45043</strain>
    </source>
</reference>
<keyword evidence="3" id="KW-0808">Transferase</keyword>
<dbReference type="SUPFAM" id="SSF56112">
    <property type="entry name" value="Protein kinase-like (PK-like)"/>
    <property type="match status" value="1"/>
</dbReference>
<feature type="compositionally biased region" description="Low complexity" evidence="10">
    <location>
        <begin position="370"/>
        <end position="384"/>
    </location>
</feature>
<evidence type="ECO:0000313" key="14">
    <source>
        <dbReference type="Proteomes" id="UP000316706"/>
    </source>
</evidence>
<evidence type="ECO:0000256" key="9">
    <source>
        <dbReference type="ARBA" id="ARBA00023326"/>
    </source>
</evidence>
<evidence type="ECO:0000256" key="1">
    <source>
        <dbReference type="ARBA" id="ARBA00012513"/>
    </source>
</evidence>
<evidence type="ECO:0000256" key="8">
    <source>
        <dbReference type="ARBA" id="ARBA00023295"/>
    </source>
</evidence>
<dbReference type="InterPro" id="IPR001919">
    <property type="entry name" value="CBD2"/>
</dbReference>
<dbReference type="GO" id="GO:0004674">
    <property type="term" value="F:protein serine/threonine kinase activity"/>
    <property type="evidence" value="ECO:0007669"/>
    <property type="project" value="UniProtKB-KW"/>
</dbReference>
<dbReference type="InterPro" id="IPR011009">
    <property type="entry name" value="Kinase-like_dom_sf"/>
</dbReference>
<dbReference type="PANTHER" id="PTHR43289">
    <property type="entry name" value="MITOGEN-ACTIVATED PROTEIN KINASE KINASE KINASE 20-RELATED"/>
    <property type="match status" value="1"/>
</dbReference>
<dbReference type="Gene3D" id="2.60.40.290">
    <property type="match status" value="1"/>
</dbReference>
<keyword evidence="14" id="KW-1185">Reference proteome</keyword>
<dbReference type="AlphaFoldDB" id="A0A543ICE8"/>
<keyword evidence="8" id="KW-0326">Glycosidase</keyword>
<keyword evidence="6" id="KW-0378">Hydrolase</keyword>
<evidence type="ECO:0000256" key="4">
    <source>
        <dbReference type="ARBA" id="ARBA00022741"/>
    </source>
</evidence>
<feature type="domain" description="CBM2" evidence="12">
    <location>
        <begin position="381"/>
        <end position="490"/>
    </location>
</feature>
<dbReference type="PANTHER" id="PTHR43289:SF6">
    <property type="entry name" value="SERINE_THREONINE-PROTEIN KINASE NEKL-3"/>
    <property type="match status" value="1"/>
</dbReference>
<dbReference type="InterPro" id="IPR018366">
    <property type="entry name" value="CBM2_CS"/>
</dbReference>
<dbReference type="SMART" id="SM00220">
    <property type="entry name" value="S_TKc"/>
    <property type="match status" value="1"/>
</dbReference>
<keyword evidence="9" id="KW-0624">Polysaccharide degradation</keyword>
<dbReference type="SUPFAM" id="SSF49384">
    <property type="entry name" value="Carbohydrate-binding domain"/>
    <property type="match status" value="1"/>
</dbReference>
<dbReference type="InterPro" id="IPR000719">
    <property type="entry name" value="Prot_kinase_dom"/>
</dbReference>
<dbReference type="GO" id="GO:0000272">
    <property type="term" value="P:polysaccharide catabolic process"/>
    <property type="evidence" value="ECO:0007669"/>
    <property type="project" value="UniProtKB-KW"/>
</dbReference>
<feature type="region of interest" description="Disordered" evidence="10">
    <location>
        <begin position="464"/>
        <end position="490"/>
    </location>
</feature>
<comment type="caution">
    <text evidence="13">The sequence shown here is derived from an EMBL/GenBank/DDBJ whole genome shotgun (WGS) entry which is preliminary data.</text>
</comment>